<dbReference type="GeneID" id="19484912"/>
<proteinExistence type="predicted"/>
<dbReference type="KEGG" id="vg:19484912"/>
<evidence type="ECO:0000313" key="2">
    <source>
        <dbReference type="Proteomes" id="UP000024445"/>
    </source>
</evidence>
<dbReference type="RefSeq" id="YP_009030070.1">
    <property type="nucleotide sequence ID" value="NC_024121.1"/>
</dbReference>
<gene>
    <name evidence="1" type="ORF">PS2_023</name>
</gene>
<sequence>MIKTLNATVELSNREEIHLLIENSEIIIERRNDYGMHVGDLILSVVSFSSDEIPLPIILTVADAINLDTQLAMELIEYIYDMVQITL</sequence>
<dbReference type="EMBL" id="KJ025957">
    <property type="protein sequence ID" value="AHY25274.1"/>
    <property type="molecule type" value="Genomic_DNA"/>
</dbReference>
<evidence type="ECO:0000313" key="1">
    <source>
        <dbReference type="EMBL" id="AHY25274.1"/>
    </source>
</evidence>
<protein>
    <submittedName>
        <fullName evidence="1">Uncharacterized protein</fullName>
    </submittedName>
</protein>
<keyword evidence="2" id="KW-1185">Reference proteome</keyword>
<reference evidence="1 2" key="1">
    <citation type="submission" date="2014-01" db="EMBL/GenBank/DDBJ databases">
        <authorList>
            <person name="Zhang G."/>
            <person name="Jin J."/>
            <person name="Li Z.J."/>
            <person name="Wang S.W."/>
            <person name="Chen S.J."/>
            <person name="Wang S.M."/>
            <person name="Wang X.T."/>
            <person name="Li Y.H."/>
            <person name="Wang J."/>
            <person name="Yang C.K."/>
            <person name="Wang L."/>
        </authorList>
    </citation>
    <scope>NUCLEOTIDE SEQUENCE [LARGE SCALE GENOMIC DNA]</scope>
</reference>
<name>A0A023W4M3_9CAUD</name>
<dbReference type="Proteomes" id="UP000024445">
    <property type="component" value="Segment"/>
</dbReference>
<accession>A0A023W4M3</accession>
<organism evidence="1 2">
    <name type="scientific">Serratia phage PS2</name>
    <dbReference type="NCBI Taxonomy" id="1481112"/>
    <lineage>
        <taxon>Viruses</taxon>
        <taxon>Duplodnaviria</taxon>
        <taxon>Heunggongvirae</taxon>
        <taxon>Uroviricota</taxon>
        <taxon>Caudoviricetes</taxon>
        <taxon>Muldoonvirus</taxon>
        <taxon>Muldoonvirus PS2</taxon>
    </lineage>
</organism>